<accession>A0ABD0L7S5</accession>
<dbReference type="EMBL" id="JACVVK020000076">
    <property type="protein sequence ID" value="KAK7495333.1"/>
    <property type="molecule type" value="Genomic_DNA"/>
</dbReference>
<evidence type="ECO:0000313" key="2">
    <source>
        <dbReference type="Proteomes" id="UP001519460"/>
    </source>
</evidence>
<comment type="caution">
    <text evidence="1">The sequence shown here is derived from an EMBL/GenBank/DDBJ whole genome shotgun (WGS) entry which is preliminary data.</text>
</comment>
<dbReference type="Proteomes" id="UP001519460">
    <property type="component" value="Unassembled WGS sequence"/>
</dbReference>
<sequence length="75" mass="8104">MFTGSSVGTSVIEQGHDLTATEEVQDILEHVDRPRFLRVITPCTWPLSDCDGGWCAASQGRITTLLPTTVGERSG</sequence>
<proteinExistence type="predicted"/>
<reference evidence="1 2" key="1">
    <citation type="journal article" date="2023" name="Sci. Data">
        <title>Genome assembly of the Korean intertidal mud-creeper Batillaria attramentaria.</title>
        <authorList>
            <person name="Patra A.K."/>
            <person name="Ho P.T."/>
            <person name="Jun S."/>
            <person name="Lee S.J."/>
            <person name="Kim Y."/>
            <person name="Won Y.J."/>
        </authorList>
    </citation>
    <scope>NUCLEOTIDE SEQUENCE [LARGE SCALE GENOMIC DNA]</scope>
    <source>
        <strain evidence="1">Wonlab-2016</strain>
    </source>
</reference>
<organism evidence="1 2">
    <name type="scientific">Batillaria attramentaria</name>
    <dbReference type="NCBI Taxonomy" id="370345"/>
    <lineage>
        <taxon>Eukaryota</taxon>
        <taxon>Metazoa</taxon>
        <taxon>Spiralia</taxon>
        <taxon>Lophotrochozoa</taxon>
        <taxon>Mollusca</taxon>
        <taxon>Gastropoda</taxon>
        <taxon>Caenogastropoda</taxon>
        <taxon>Sorbeoconcha</taxon>
        <taxon>Cerithioidea</taxon>
        <taxon>Batillariidae</taxon>
        <taxon>Batillaria</taxon>
    </lineage>
</organism>
<dbReference type="AlphaFoldDB" id="A0ABD0L7S5"/>
<protein>
    <submittedName>
        <fullName evidence="1">Uncharacterized protein</fullName>
    </submittedName>
</protein>
<gene>
    <name evidence="1" type="ORF">BaRGS_00013515</name>
</gene>
<name>A0ABD0L7S5_9CAEN</name>
<evidence type="ECO:0000313" key="1">
    <source>
        <dbReference type="EMBL" id="KAK7495333.1"/>
    </source>
</evidence>
<keyword evidence="2" id="KW-1185">Reference proteome</keyword>